<dbReference type="Pfam" id="PF07690">
    <property type="entry name" value="MFS_1"/>
    <property type="match status" value="1"/>
</dbReference>
<feature type="transmembrane region" description="Helical" evidence="7">
    <location>
        <begin position="341"/>
        <end position="362"/>
    </location>
</feature>
<comment type="caution">
    <text evidence="9">The sequence shown here is derived from an EMBL/GenBank/DDBJ whole genome shotgun (WGS) entry which is preliminary data.</text>
</comment>
<dbReference type="GO" id="GO:0022857">
    <property type="term" value="F:transmembrane transporter activity"/>
    <property type="evidence" value="ECO:0007669"/>
    <property type="project" value="InterPro"/>
</dbReference>
<evidence type="ECO:0000256" key="4">
    <source>
        <dbReference type="ARBA" id="ARBA00022989"/>
    </source>
</evidence>
<dbReference type="GO" id="GO:0005886">
    <property type="term" value="C:plasma membrane"/>
    <property type="evidence" value="ECO:0007669"/>
    <property type="project" value="UniProtKB-SubCell"/>
</dbReference>
<feature type="transmembrane region" description="Helical" evidence="7">
    <location>
        <begin position="314"/>
        <end position="335"/>
    </location>
</feature>
<feature type="region of interest" description="Disordered" evidence="6">
    <location>
        <begin position="440"/>
        <end position="475"/>
    </location>
</feature>
<proteinExistence type="predicted"/>
<evidence type="ECO:0000256" key="5">
    <source>
        <dbReference type="ARBA" id="ARBA00023136"/>
    </source>
</evidence>
<keyword evidence="5 7" id="KW-0472">Membrane</keyword>
<name>A0A367ED89_9ACTN</name>
<dbReference type="PANTHER" id="PTHR23513">
    <property type="entry name" value="INTEGRAL MEMBRANE EFFLUX PROTEIN-RELATED"/>
    <property type="match status" value="1"/>
</dbReference>
<dbReference type="EMBL" id="QOIN01000066">
    <property type="protein sequence ID" value="RCG15692.1"/>
    <property type="molecule type" value="Genomic_DNA"/>
</dbReference>
<dbReference type="InterPro" id="IPR020846">
    <property type="entry name" value="MFS_dom"/>
</dbReference>
<evidence type="ECO:0000313" key="9">
    <source>
        <dbReference type="EMBL" id="RCG15692.1"/>
    </source>
</evidence>
<feature type="transmembrane region" description="Helical" evidence="7">
    <location>
        <begin position="414"/>
        <end position="434"/>
    </location>
</feature>
<feature type="transmembrane region" description="Helical" evidence="7">
    <location>
        <begin position="137"/>
        <end position="159"/>
    </location>
</feature>
<evidence type="ECO:0000256" key="3">
    <source>
        <dbReference type="ARBA" id="ARBA00022692"/>
    </source>
</evidence>
<keyword evidence="2" id="KW-1003">Cell membrane</keyword>
<dbReference type="AlphaFoldDB" id="A0A367ED89"/>
<feature type="domain" description="Major facilitator superfamily (MFS) profile" evidence="8">
    <location>
        <begin position="250"/>
        <end position="475"/>
    </location>
</feature>
<evidence type="ECO:0000313" key="10">
    <source>
        <dbReference type="Proteomes" id="UP000252914"/>
    </source>
</evidence>
<dbReference type="Gene3D" id="1.20.1250.20">
    <property type="entry name" value="MFS general substrate transporter like domains"/>
    <property type="match status" value="1"/>
</dbReference>
<evidence type="ECO:0000259" key="8">
    <source>
        <dbReference type="PROSITE" id="PS50850"/>
    </source>
</evidence>
<feature type="transmembrane region" description="Helical" evidence="7">
    <location>
        <begin position="284"/>
        <end position="307"/>
    </location>
</feature>
<dbReference type="InterPro" id="IPR036259">
    <property type="entry name" value="MFS_trans_sf"/>
</dbReference>
<feature type="transmembrane region" description="Helical" evidence="7">
    <location>
        <begin position="79"/>
        <end position="99"/>
    </location>
</feature>
<feature type="transmembrane region" description="Helical" evidence="7">
    <location>
        <begin position="256"/>
        <end position="278"/>
    </location>
</feature>
<comment type="subcellular location">
    <subcellularLocation>
        <location evidence="1">Cell membrane</location>
        <topology evidence="1">Multi-pass membrane protein</topology>
    </subcellularLocation>
</comment>
<dbReference type="PANTHER" id="PTHR23513:SF6">
    <property type="entry name" value="MAJOR FACILITATOR SUPERFAMILY ASSOCIATED DOMAIN-CONTAINING PROTEIN"/>
    <property type="match status" value="1"/>
</dbReference>
<evidence type="ECO:0000256" key="2">
    <source>
        <dbReference type="ARBA" id="ARBA00022475"/>
    </source>
</evidence>
<reference evidence="9 10" key="1">
    <citation type="submission" date="2018-06" db="EMBL/GenBank/DDBJ databases">
        <title>Streptomyces reniochalinae sp. nov. and Streptomyces diacarnus sp. nov. from marine sponges.</title>
        <authorList>
            <person name="Li L."/>
        </authorList>
    </citation>
    <scope>NUCLEOTIDE SEQUENCE [LARGE SCALE GENOMIC DNA]</scope>
    <source>
        <strain evidence="9 10">LHW51701</strain>
    </source>
</reference>
<organism evidence="9 10">
    <name type="scientific">Streptomyces diacarni</name>
    <dbReference type="NCBI Taxonomy" id="2800381"/>
    <lineage>
        <taxon>Bacteria</taxon>
        <taxon>Bacillati</taxon>
        <taxon>Actinomycetota</taxon>
        <taxon>Actinomycetes</taxon>
        <taxon>Kitasatosporales</taxon>
        <taxon>Streptomycetaceae</taxon>
        <taxon>Streptomyces</taxon>
    </lineage>
</organism>
<evidence type="ECO:0000256" key="6">
    <source>
        <dbReference type="SAM" id="MobiDB-lite"/>
    </source>
</evidence>
<dbReference type="InterPro" id="IPR011701">
    <property type="entry name" value="MFS"/>
</dbReference>
<protein>
    <submittedName>
        <fullName evidence="9">MFS transporter</fullName>
    </submittedName>
</protein>
<dbReference type="PROSITE" id="PS50850">
    <property type="entry name" value="MFS"/>
    <property type="match status" value="1"/>
</dbReference>
<feature type="transmembrane region" description="Helical" evidence="7">
    <location>
        <begin position="111"/>
        <end position="131"/>
    </location>
</feature>
<accession>A0A367ED89</accession>
<keyword evidence="4 7" id="KW-1133">Transmembrane helix</keyword>
<dbReference type="CDD" id="cd06173">
    <property type="entry name" value="MFS_MefA_like"/>
    <property type="match status" value="1"/>
</dbReference>
<sequence length="475" mass="49023">MAAGYGCCATPFPSRPICRRRHQLSDAAPSAAPAPSLWRDRRFLRFWSAQTVSHLGDRITELALPLIAVTTLHASANGVAWLTALIWTPNLIAIVLGAWVDQRPRKRRLMVAADLARALVLLSLPAAYLAGAVTLGHLYAAALLMGTAAVLFNTSYSAFFAHLVPRSSYVDANSKLSTTRSASLVTGPALGGALVQALSAPAALVADAASFLASAFLVGRIRTEEPPPSTSQPSVLRRARAGMVFVVRHPVLRATLGCAATVNFFTFISGTGLTVLFATRELRLSAGGIGLALGVGAIGSLLGAVIAPGMSRRLGVGPSIAVGAVLFPAPIAIAALADGPLWARGGALALAEFLAGIGVMFFDINLNSLQTAVIHDGIRSRVAGAYSTVNYGVRPLGAAAGGALATTMGLRPTLLLAAAGGALSVLWLLFSPVLRIRDLDQAPTTGPPDKTDEPAPTPNYPGPLSEADAGAATER</sequence>
<evidence type="ECO:0000256" key="7">
    <source>
        <dbReference type="SAM" id="Phobius"/>
    </source>
</evidence>
<gene>
    <name evidence="9" type="ORF">DTL70_30615</name>
</gene>
<evidence type="ECO:0000256" key="1">
    <source>
        <dbReference type="ARBA" id="ARBA00004651"/>
    </source>
</evidence>
<dbReference type="Proteomes" id="UP000252914">
    <property type="component" value="Unassembled WGS sequence"/>
</dbReference>
<dbReference type="SUPFAM" id="SSF103473">
    <property type="entry name" value="MFS general substrate transporter"/>
    <property type="match status" value="1"/>
</dbReference>
<keyword evidence="10" id="KW-1185">Reference proteome</keyword>
<keyword evidence="3 7" id="KW-0812">Transmembrane</keyword>